<sequence length="338" mass="38450">MKNLITIAFAVFGLLACDRDIIGPQETNPKPKPVLEGKHVFVVDEGNFGSGNASVTAYNPSEEDVQYNVYSGFNDDVPLGDVLQDMQQYNGRYYLVLNNSGKVTVVDTTTWKNVGDIDGLINPRYISFYKNRAFVTELYAKKLWVLNLDQMKVEQEIVMPESGFHTIAWNDRIWVGSKQYLVSLNPETLEKDSTYTLRKNVERMVVDSKNRMWVLTTENPAHLYRFSQNGDIELDWTFGNNENPLYLEINSNEQDLYFVMGTSVYRQSVDALNLSPQKILDFSGQNIYGFNVNPVTGELYLADALDYNQASDIYRYSATGQLIDQFKSGVIANGFLFN</sequence>
<dbReference type="PROSITE" id="PS51257">
    <property type="entry name" value="PROKAR_LIPOPROTEIN"/>
    <property type="match status" value="1"/>
</dbReference>
<dbReference type="eggNOG" id="COG3391">
    <property type="taxonomic scope" value="Bacteria"/>
</dbReference>
<protein>
    <submittedName>
        <fullName evidence="1">Uncharacterized protein</fullName>
    </submittedName>
</protein>
<evidence type="ECO:0000313" key="2">
    <source>
        <dbReference type="Proteomes" id="UP000005631"/>
    </source>
</evidence>
<organism evidence="1 2">
    <name type="scientific">Owenweeksia hongkongensis (strain DSM 17368 / CIP 108786 / JCM 12287 / NRRL B-23963 / UST20020801)</name>
    <dbReference type="NCBI Taxonomy" id="926562"/>
    <lineage>
        <taxon>Bacteria</taxon>
        <taxon>Pseudomonadati</taxon>
        <taxon>Bacteroidota</taxon>
        <taxon>Flavobacteriia</taxon>
        <taxon>Flavobacteriales</taxon>
        <taxon>Owenweeksiaceae</taxon>
        <taxon>Owenweeksia</taxon>
    </lineage>
</organism>
<dbReference type="OrthoDB" id="9773938at2"/>
<dbReference type="HOGENOM" id="CLU_035696_0_0_10"/>
<proteinExistence type="predicted"/>
<dbReference type="AlphaFoldDB" id="G8R3N7"/>
<keyword evidence="2" id="KW-1185">Reference proteome</keyword>
<dbReference type="Pfam" id="PF16819">
    <property type="entry name" value="DUF5074"/>
    <property type="match status" value="1"/>
</dbReference>
<dbReference type="Gene3D" id="2.130.10.10">
    <property type="entry name" value="YVTN repeat-like/Quinoprotein amine dehydrogenase"/>
    <property type="match status" value="1"/>
</dbReference>
<dbReference type="STRING" id="926562.Oweho_3172"/>
<name>G8R3N7_OWEHD</name>
<gene>
    <name evidence="1" type="ordered locus">Oweho_3172</name>
</gene>
<reference evidence="1 2" key="1">
    <citation type="journal article" date="2012" name="Stand. Genomic Sci.">
        <title>Genome sequence of the orange-pigmented seawater bacterium Owenweeksia hongkongensis type strain (UST20020801(T)).</title>
        <authorList>
            <person name="Riedel T."/>
            <person name="Held B."/>
            <person name="Nolan M."/>
            <person name="Lucas S."/>
            <person name="Lapidus A."/>
            <person name="Tice H."/>
            <person name="Del Rio T.G."/>
            <person name="Cheng J.F."/>
            <person name="Han C."/>
            <person name="Tapia R."/>
            <person name="Goodwin L.A."/>
            <person name="Pitluck S."/>
            <person name="Liolios K."/>
            <person name="Mavromatis K."/>
            <person name="Pagani I."/>
            <person name="Ivanova N."/>
            <person name="Mikhailova N."/>
            <person name="Pati A."/>
            <person name="Chen A."/>
            <person name="Palaniappan K."/>
            <person name="Rohde M."/>
            <person name="Tindall B.J."/>
            <person name="Detter J.C."/>
            <person name="Goker M."/>
            <person name="Woyke T."/>
            <person name="Bristow J."/>
            <person name="Eisen J.A."/>
            <person name="Markowitz V."/>
            <person name="Hugenholtz P."/>
            <person name="Klenk H.P."/>
            <person name="Kyrpides N.C."/>
        </authorList>
    </citation>
    <scope>NUCLEOTIDE SEQUENCE</scope>
    <source>
        <strain evidence="2">DSM 17368 / JCM 12287 / NRRL B-23963</strain>
    </source>
</reference>
<evidence type="ECO:0000313" key="1">
    <source>
        <dbReference type="EMBL" id="AEV34124.1"/>
    </source>
</evidence>
<dbReference type="InterPro" id="IPR031815">
    <property type="entry name" value="DUF5074"/>
</dbReference>
<dbReference type="KEGG" id="oho:Oweho_3172"/>
<accession>G8R3N7</accession>
<dbReference type="Proteomes" id="UP000005631">
    <property type="component" value="Chromosome"/>
</dbReference>
<dbReference type="RefSeq" id="WP_014203471.1">
    <property type="nucleotide sequence ID" value="NC_016599.1"/>
</dbReference>
<dbReference type="EMBL" id="CP003156">
    <property type="protein sequence ID" value="AEV34124.1"/>
    <property type="molecule type" value="Genomic_DNA"/>
</dbReference>
<dbReference type="SUPFAM" id="SSF63825">
    <property type="entry name" value="YWTD domain"/>
    <property type="match status" value="1"/>
</dbReference>
<dbReference type="InterPro" id="IPR015943">
    <property type="entry name" value="WD40/YVTN_repeat-like_dom_sf"/>
</dbReference>